<proteinExistence type="predicted"/>
<name>A0AAV6XF46_9LAMI</name>
<dbReference type="SUPFAM" id="SSF46689">
    <property type="entry name" value="Homeodomain-like"/>
    <property type="match status" value="1"/>
</dbReference>
<reference evidence="6" key="1">
    <citation type="submission" date="2019-10" db="EMBL/GenBank/DDBJ databases">
        <authorList>
            <person name="Zhang R."/>
            <person name="Pan Y."/>
            <person name="Wang J."/>
            <person name="Ma R."/>
            <person name="Yu S."/>
        </authorList>
    </citation>
    <scope>NUCLEOTIDE SEQUENCE</scope>
    <source>
        <strain evidence="6">LA-IB0</strain>
        <tissue evidence="6">Leaf</tissue>
    </source>
</reference>
<keyword evidence="2 3" id="KW-0539">Nucleus</keyword>
<dbReference type="InterPro" id="IPR009057">
    <property type="entry name" value="Homeodomain-like_sf"/>
</dbReference>
<dbReference type="Gene3D" id="1.10.10.60">
    <property type="entry name" value="Homeodomain-like"/>
    <property type="match status" value="1"/>
</dbReference>
<comment type="subcellular location">
    <subcellularLocation>
        <location evidence="1 2 3">Nucleus</location>
    </subcellularLocation>
</comment>
<feature type="domain" description="Homeobox" evidence="5">
    <location>
        <begin position="1"/>
        <end position="56"/>
    </location>
</feature>
<dbReference type="EMBL" id="WHWC01000007">
    <property type="protein sequence ID" value="KAG8378662.1"/>
    <property type="molecule type" value="Genomic_DNA"/>
</dbReference>
<dbReference type="GO" id="GO:0003677">
    <property type="term" value="F:DNA binding"/>
    <property type="evidence" value="ECO:0007669"/>
    <property type="project" value="UniProtKB-UniRule"/>
</dbReference>
<accession>A0AAV6XF46</accession>
<gene>
    <name evidence="6" type="ORF">BUALT_Bualt07G0008600</name>
</gene>
<dbReference type="Pfam" id="PF00046">
    <property type="entry name" value="Homeodomain"/>
    <property type="match status" value="1"/>
</dbReference>
<feature type="coiled-coil region" evidence="4">
    <location>
        <begin position="52"/>
        <end position="93"/>
    </location>
</feature>
<evidence type="ECO:0000256" key="3">
    <source>
        <dbReference type="RuleBase" id="RU000682"/>
    </source>
</evidence>
<organism evidence="6 7">
    <name type="scientific">Buddleja alternifolia</name>
    <dbReference type="NCBI Taxonomy" id="168488"/>
    <lineage>
        <taxon>Eukaryota</taxon>
        <taxon>Viridiplantae</taxon>
        <taxon>Streptophyta</taxon>
        <taxon>Embryophyta</taxon>
        <taxon>Tracheophyta</taxon>
        <taxon>Spermatophyta</taxon>
        <taxon>Magnoliopsida</taxon>
        <taxon>eudicotyledons</taxon>
        <taxon>Gunneridae</taxon>
        <taxon>Pentapetalae</taxon>
        <taxon>asterids</taxon>
        <taxon>lamiids</taxon>
        <taxon>Lamiales</taxon>
        <taxon>Scrophulariaceae</taxon>
        <taxon>Buddlejeae</taxon>
        <taxon>Buddleja</taxon>
    </lineage>
</organism>
<evidence type="ECO:0000256" key="1">
    <source>
        <dbReference type="ARBA" id="ARBA00004123"/>
    </source>
</evidence>
<evidence type="ECO:0000256" key="4">
    <source>
        <dbReference type="SAM" id="Coils"/>
    </source>
</evidence>
<keyword evidence="2 3" id="KW-0238">DNA-binding</keyword>
<evidence type="ECO:0000313" key="6">
    <source>
        <dbReference type="EMBL" id="KAG8378662.1"/>
    </source>
</evidence>
<protein>
    <recommendedName>
        <fullName evidence="5">Homeobox domain-containing protein</fullName>
    </recommendedName>
</protein>
<evidence type="ECO:0000259" key="5">
    <source>
        <dbReference type="PROSITE" id="PS50071"/>
    </source>
</evidence>
<sequence>MANGFGQHQIEALQLAFEGSNNLTREKKIELVEATGLNVEQVSSWYSRKRASKRARETIAELELARFELERALELSHEREVALQDENQRLKQRLTIADGDDQFGSLMSIELVPFDGLILDATLHLHVSIVFVLMACYELLNTGGLITQALWRNDLRNIRLVLKIQHLKQQLGIAGGD</sequence>
<dbReference type="CDD" id="cd00086">
    <property type="entry name" value="homeodomain"/>
    <property type="match status" value="1"/>
</dbReference>
<dbReference type="InterPro" id="IPR001356">
    <property type="entry name" value="HD"/>
</dbReference>
<dbReference type="SMART" id="SM00389">
    <property type="entry name" value="HOX"/>
    <property type="match status" value="1"/>
</dbReference>
<keyword evidence="2 3" id="KW-0371">Homeobox</keyword>
<dbReference type="GO" id="GO:0005634">
    <property type="term" value="C:nucleus"/>
    <property type="evidence" value="ECO:0007669"/>
    <property type="project" value="UniProtKB-SubCell"/>
</dbReference>
<dbReference type="AlphaFoldDB" id="A0AAV6XF46"/>
<evidence type="ECO:0000313" key="7">
    <source>
        <dbReference type="Proteomes" id="UP000826271"/>
    </source>
</evidence>
<dbReference type="PROSITE" id="PS50071">
    <property type="entry name" value="HOMEOBOX_2"/>
    <property type="match status" value="1"/>
</dbReference>
<evidence type="ECO:0000256" key="2">
    <source>
        <dbReference type="PROSITE-ProRule" id="PRU00108"/>
    </source>
</evidence>
<keyword evidence="4" id="KW-0175">Coiled coil</keyword>
<feature type="DNA-binding region" description="Homeobox" evidence="2">
    <location>
        <begin position="3"/>
        <end position="57"/>
    </location>
</feature>
<dbReference type="Proteomes" id="UP000826271">
    <property type="component" value="Unassembled WGS sequence"/>
</dbReference>
<comment type="caution">
    <text evidence="6">The sequence shown here is derived from an EMBL/GenBank/DDBJ whole genome shotgun (WGS) entry which is preliminary data.</text>
</comment>
<keyword evidence="7" id="KW-1185">Reference proteome</keyword>